<dbReference type="EMBL" id="JBGFTU010000016">
    <property type="protein sequence ID" value="MEZ0165891.1"/>
    <property type="molecule type" value="Genomic_DNA"/>
</dbReference>
<sequence length="371" mass="38336">MGLTGFLGRWALRRVHVLVVEVPGAAGVRMAVERELAARSWVPAVSPAEADVLAVCGSPGPRMSAVVEAVWDQLPGPRTRVDVEAAAGVSAAFEAAAAALLDTGAHRRDAASRSAPWADTDGGGDEHGDEHGDDDDMDMHMDMPMPGGIGLAGGGDDRDGLEMDVLHLPLGPVLPHWPPGLVLTCTLQGDVVVHASAEVLEPVPDRGLPVTGDVRRDVVVARCDAVARLLAVAGWDAVAAQARRVRDDALDGAALAECAAGLDRLTRRVTRSRVLRWSLRGLRTAVRAPGRAGADTHPVDLPDRLRGWLEEALAAARAPEQDAGTGPDAVPPAALPGLVTGLDLAAVRLVVAGTDVVADLTASTAGEAGRA</sequence>
<dbReference type="RefSeq" id="WP_370442116.1">
    <property type="nucleotide sequence ID" value="NZ_JBGFTU010000016.1"/>
</dbReference>
<dbReference type="SUPFAM" id="SSF56770">
    <property type="entry name" value="HydA/Nqo6-like"/>
    <property type="match status" value="1"/>
</dbReference>
<gene>
    <name evidence="2" type="ORF">AB2L27_14120</name>
</gene>
<organism evidence="2 3">
    <name type="scientific">Kineococcus halophytocola</name>
    <dbReference type="NCBI Taxonomy" id="3234027"/>
    <lineage>
        <taxon>Bacteria</taxon>
        <taxon>Bacillati</taxon>
        <taxon>Actinomycetota</taxon>
        <taxon>Actinomycetes</taxon>
        <taxon>Kineosporiales</taxon>
        <taxon>Kineosporiaceae</taxon>
        <taxon>Kineococcus</taxon>
    </lineage>
</organism>
<protein>
    <submittedName>
        <fullName evidence="2">Uncharacterized protein</fullName>
    </submittedName>
</protein>
<proteinExistence type="predicted"/>
<name>A0ABV4H678_9ACTN</name>
<reference evidence="2 3" key="1">
    <citation type="submission" date="2024-07" db="EMBL/GenBank/DDBJ databases">
        <authorList>
            <person name="Thanompreechachai J."/>
            <person name="Duangmal K."/>
        </authorList>
    </citation>
    <scope>NUCLEOTIDE SEQUENCE [LARGE SCALE GENOMIC DNA]</scope>
    <source>
        <strain evidence="2 3">LSe6-4</strain>
    </source>
</reference>
<feature type="region of interest" description="Disordered" evidence="1">
    <location>
        <begin position="108"/>
        <end position="139"/>
    </location>
</feature>
<dbReference type="Proteomes" id="UP001565927">
    <property type="component" value="Unassembled WGS sequence"/>
</dbReference>
<evidence type="ECO:0000256" key="1">
    <source>
        <dbReference type="SAM" id="MobiDB-lite"/>
    </source>
</evidence>
<evidence type="ECO:0000313" key="2">
    <source>
        <dbReference type="EMBL" id="MEZ0165891.1"/>
    </source>
</evidence>
<keyword evidence="3" id="KW-1185">Reference proteome</keyword>
<comment type="caution">
    <text evidence="2">The sequence shown here is derived from an EMBL/GenBank/DDBJ whole genome shotgun (WGS) entry which is preliminary data.</text>
</comment>
<accession>A0ABV4H678</accession>
<evidence type="ECO:0000313" key="3">
    <source>
        <dbReference type="Proteomes" id="UP001565927"/>
    </source>
</evidence>